<proteinExistence type="inferred from homology"/>
<comment type="similarity">
    <text evidence="1">Belongs to the MscS (TC 1.A.23) family.</text>
</comment>
<evidence type="ECO:0000313" key="2">
    <source>
        <dbReference type="EMBL" id="QTH70301.1"/>
    </source>
</evidence>
<keyword evidence="3" id="KW-1185">Reference proteome</keyword>
<dbReference type="InterPro" id="IPR008910">
    <property type="entry name" value="MSC_TM_helix"/>
</dbReference>
<dbReference type="PANTHER" id="PTHR30221">
    <property type="entry name" value="SMALL-CONDUCTANCE MECHANOSENSITIVE CHANNEL"/>
    <property type="match status" value="1"/>
</dbReference>
<dbReference type="InterPro" id="IPR045275">
    <property type="entry name" value="MscS_archaea/bacteria_type"/>
</dbReference>
<evidence type="ECO:0000313" key="3">
    <source>
        <dbReference type="Proteomes" id="UP000664904"/>
    </source>
</evidence>
<organism evidence="2 3">
    <name type="scientific">Pseudoalteromonas xiamenensis</name>
    <dbReference type="NCBI Taxonomy" id="882626"/>
    <lineage>
        <taxon>Bacteria</taxon>
        <taxon>Pseudomonadati</taxon>
        <taxon>Pseudomonadota</taxon>
        <taxon>Gammaproteobacteria</taxon>
        <taxon>Alteromonadales</taxon>
        <taxon>Pseudoalteromonadaceae</taxon>
        <taxon>Pseudoalteromonas</taxon>
    </lineage>
</organism>
<dbReference type="Proteomes" id="UP000664904">
    <property type="component" value="Chromosome"/>
</dbReference>
<dbReference type="RefSeq" id="WP_208841897.1">
    <property type="nucleotide sequence ID" value="NZ_CP072133.1"/>
</dbReference>
<dbReference type="Pfam" id="PF05552">
    <property type="entry name" value="MS_channel_1st_1"/>
    <property type="match status" value="2"/>
</dbReference>
<keyword evidence="1" id="KW-0472">Membrane</keyword>
<dbReference type="PANTHER" id="PTHR30221:SF1">
    <property type="entry name" value="SMALL-CONDUCTANCE MECHANOSENSITIVE CHANNEL"/>
    <property type="match status" value="1"/>
</dbReference>
<name>A0A975HJS6_9GAMM</name>
<gene>
    <name evidence="2" type="ORF">J5O05_09705</name>
</gene>
<sequence length="285" mass="30831">MESAQNTNDWQSILAGSYEHLVYQIVSYLPQVTAVLVLLLIGWLVAWLFSKVTAGFLAFTNRAAIGFSQKLHSDKPFQLRPNHMQLISRVVFWLTMMFFFAAAASSLGLDFFSGWFASLFGYLPKLIAGVLIIIGGYLAGNVISVMARASAQSIGFSRVDTAARVAKLIVLFTAVVIGVEQLGINIQFVTHLVIVLTGVMCFGIALAFGLGSRDLIANTVAARQVLRHCRVNDQIEIAGLSGKLTEITGTMVVIETEKGRTLIPASVFLQQPCSAQAASVNESAQ</sequence>
<dbReference type="Gene3D" id="1.10.287.1260">
    <property type="match status" value="1"/>
</dbReference>
<feature type="transmembrane region" description="Helical" evidence="1">
    <location>
        <begin position="90"/>
        <end position="116"/>
    </location>
</feature>
<dbReference type="GO" id="GO:0005886">
    <property type="term" value="C:plasma membrane"/>
    <property type="evidence" value="ECO:0007669"/>
    <property type="project" value="UniProtKB-SubCell"/>
</dbReference>
<dbReference type="EMBL" id="CP072133">
    <property type="protein sequence ID" value="QTH70301.1"/>
    <property type="molecule type" value="Genomic_DNA"/>
</dbReference>
<keyword evidence="1" id="KW-0997">Cell inner membrane</keyword>
<reference evidence="2" key="1">
    <citation type="submission" date="2021-03" db="EMBL/GenBank/DDBJ databases">
        <title>Complete Genome of Pseudoalteromonas xiamenensis STKMTI.2, a new potential marine bacterium producing anti-Vibrio compounds.</title>
        <authorList>
            <person name="Handayani D.P."/>
            <person name="Isnansetyo A."/>
            <person name="Istiqomah I."/>
            <person name="Jumina J."/>
        </authorList>
    </citation>
    <scope>NUCLEOTIDE SEQUENCE</scope>
    <source>
        <strain evidence="2">STKMTI.2</strain>
    </source>
</reference>
<protein>
    <recommendedName>
        <fullName evidence="1">Small-conductance mechanosensitive channel</fullName>
    </recommendedName>
</protein>
<comment type="function">
    <text evidence="1">Mechanosensitive channel that participates in the regulation of osmotic pressure changes within the cell, opening in response to stretch forces in the membrane lipid bilayer, without the need for other proteins. Contributes to normal resistance to hypoosmotic shock. Forms an ion channel of 1.0 nanosiemens conductance with a slight preference for anions.</text>
</comment>
<comment type="subcellular location">
    <subcellularLocation>
        <location evidence="1">Cell inner membrane</location>
        <topology evidence="1">Multi-pass membrane protein</topology>
    </subcellularLocation>
</comment>
<keyword evidence="1" id="KW-0406">Ion transport</keyword>
<comment type="subunit">
    <text evidence="1">Homoheptamer.</text>
</comment>
<keyword evidence="1" id="KW-0407">Ion channel</keyword>
<dbReference type="KEGG" id="pxi:J5O05_09705"/>
<keyword evidence="1" id="KW-0813">Transport</keyword>
<evidence type="ECO:0000256" key="1">
    <source>
        <dbReference type="RuleBase" id="RU369025"/>
    </source>
</evidence>
<feature type="transmembrane region" description="Helical" evidence="1">
    <location>
        <begin position="165"/>
        <end position="182"/>
    </location>
</feature>
<feature type="transmembrane region" description="Helical" evidence="1">
    <location>
        <begin position="188"/>
        <end position="210"/>
    </location>
</feature>
<comment type="caution">
    <text evidence="1">Lacks conserved residue(s) required for the propagation of feature annotation.</text>
</comment>
<keyword evidence="1" id="KW-1133">Transmembrane helix</keyword>
<keyword evidence="1" id="KW-1003">Cell membrane</keyword>
<feature type="transmembrane region" description="Helical" evidence="1">
    <location>
        <begin position="122"/>
        <end position="144"/>
    </location>
</feature>
<feature type="transmembrane region" description="Helical" evidence="1">
    <location>
        <begin position="28"/>
        <end position="49"/>
    </location>
</feature>
<dbReference type="GO" id="GO:0008381">
    <property type="term" value="F:mechanosensitive monoatomic ion channel activity"/>
    <property type="evidence" value="ECO:0007669"/>
    <property type="project" value="InterPro"/>
</dbReference>
<dbReference type="AlphaFoldDB" id="A0A975HJS6"/>
<accession>A0A975HJS6</accession>
<keyword evidence="1" id="KW-0812">Transmembrane</keyword>